<dbReference type="InterPro" id="IPR043519">
    <property type="entry name" value="NT_sf"/>
</dbReference>
<dbReference type="Gene3D" id="3.30.460.10">
    <property type="entry name" value="Beta Polymerase, domain 2"/>
    <property type="match status" value="1"/>
</dbReference>
<dbReference type="SUPFAM" id="SSF81301">
    <property type="entry name" value="Nucleotidyltransferase"/>
    <property type="match status" value="1"/>
</dbReference>
<evidence type="ECO:0000313" key="2">
    <source>
        <dbReference type="Proteomes" id="UP001516620"/>
    </source>
</evidence>
<dbReference type="EMBL" id="JADCNN020000001">
    <property type="protein sequence ID" value="MBM6994062.1"/>
    <property type="molecule type" value="Genomic_DNA"/>
</dbReference>
<dbReference type="RefSeq" id="WP_193415775.1">
    <property type="nucleotide sequence ID" value="NZ_JADCNN020000001.1"/>
</dbReference>
<accession>A0ABS2GYZ3</accession>
<gene>
    <name evidence="1" type="ORF">IM700_000135</name>
</gene>
<evidence type="ECO:0008006" key="3">
    <source>
        <dbReference type="Google" id="ProtNLM"/>
    </source>
</evidence>
<reference evidence="1 2" key="1">
    <citation type="submission" date="2021-01" db="EMBL/GenBank/DDBJ databases">
        <title>Paenibacillus sp.nov. isolated from the rhizosphere soil of tomato plant.</title>
        <authorList>
            <person name="Thin K.K."/>
            <person name="Zhang X."/>
            <person name="He S."/>
        </authorList>
    </citation>
    <scope>NUCLEOTIDE SEQUENCE [LARGE SCALE GENOMIC DNA]</scope>
    <source>
        <strain evidence="1 2">DXFW5</strain>
    </source>
</reference>
<sequence length="261" mass="29583">MQTKDKLLFRLNEIGAALENREDALLLLGLGSVGAETDRLDEFSDLDFFLLVAPGSKERFIRRLDWLEETHPLSYSFLNTADGYKILFQDGIYGEFAVFEAPELKDISYAGGRVVWRNASAADLVVPLANTGRIPPSRSESADHALNEALTNLYVGLGRYMRGEKLSAFRFVQVFAIDSILRVLHLLEPEVDYFPDPFGNERRVEKRFPRFAEQLPEMTQGYIQLPESALRILDYLESVYPANRPLSDAIRHLARQAIAGR</sequence>
<organism evidence="1 2">
    <name type="scientific">Paenibacillus rhizolycopersici</name>
    <dbReference type="NCBI Taxonomy" id="2780073"/>
    <lineage>
        <taxon>Bacteria</taxon>
        <taxon>Bacillati</taxon>
        <taxon>Bacillota</taxon>
        <taxon>Bacilli</taxon>
        <taxon>Bacillales</taxon>
        <taxon>Paenibacillaceae</taxon>
        <taxon>Paenibacillus</taxon>
    </lineage>
</organism>
<comment type="caution">
    <text evidence="1">The sequence shown here is derived from an EMBL/GenBank/DDBJ whole genome shotgun (WGS) entry which is preliminary data.</text>
</comment>
<protein>
    <recommendedName>
        <fullName evidence="3">Nucleotidyltransferase domain-containing protein</fullName>
    </recommendedName>
</protein>
<keyword evidence="2" id="KW-1185">Reference proteome</keyword>
<evidence type="ECO:0000313" key="1">
    <source>
        <dbReference type="EMBL" id="MBM6994062.1"/>
    </source>
</evidence>
<name>A0ABS2GYZ3_9BACL</name>
<dbReference type="Proteomes" id="UP001516620">
    <property type="component" value="Unassembled WGS sequence"/>
</dbReference>
<proteinExistence type="predicted"/>